<comment type="caution">
    <text evidence="6">The sequence shown here is derived from an EMBL/GenBank/DDBJ whole genome shotgun (WGS) entry which is preliminary data.</text>
</comment>
<dbReference type="GO" id="GO:0030170">
    <property type="term" value="F:pyridoxal phosphate binding"/>
    <property type="evidence" value="ECO:0007669"/>
    <property type="project" value="InterPro"/>
</dbReference>
<protein>
    <submittedName>
        <fullName evidence="6">Aminotransferase class III-fold pyridoxal phosphate-dependent enzyme</fullName>
    </submittedName>
</protein>
<evidence type="ECO:0000256" key="5">
    <source>
        <dbReference type="RuleBase" id="RU003560"/>
    </source>
</evidence>
<dbReference type="SUPFAM" id="SSF53383">
    <property type="entry name" value="PLP-dependent transferases"/>
    <property type="match status" value="1"/>
</dbReference>
<accession>A0A956SF31</accession>
<dbReference type="InterPro" id="IPR015421">
    <property type="entry name" value="PyrdxlP-dep_Trfase_major"/>
</dbReference>
<keyword evidence="4 5" id="KW-0663">Pyridoxal phosphate</keyword>
<evidence type="ECO:0000256" key="3">
    <source>
        <dbReference type="ARBA" id="ARBA00022679"/>
    </source>
</evidence>
<sequence length="497" mass="54580">MDSMNKLSAIRKSGGNNLTTGLPDATIEAFFQRDPLLVQAIEEAYVRYLGIESEAPELLKLDERAQMTEVQQDFVNFYAEDAVNPYVPLAARGPWIVTSKGAVVHDNGGYGMLGLGHAPQHILDSMDRPHVMANVMTPSFTHFKLARALKQEIGHRRGECPFPRFVCLNSGSEAVTVAARFSDISAKILTDPGGRYEGKTVKVLALKGGFHGRTDRPARFSDSSHEDYQRYLQTFRGPRILVTVEPNNIAQLREVFEQADRDNVFFEAFFMEPVMGEGNPGMAIEPEFYAVARELTKERKTLLLVDSIQAGLRTHGCLSIVDYPGFENLPAPDMETFSKALNAGQFPLSVLALTEETAQLYKKGVYGNTMTTNPRGMDVACAVLASLTPELRANIVQRGIEFKQKLGVLKDELGGLITKVQGTGLLVSCELDKSFKVYGAGSVEEYMRRNGVGVIHGGKHSIRYTPHFAITSAEIDLIVDATKAALLHEPKLVAAGV</sequence>
<dbReference type="GO" id="GO:0042802">
    <property type="term" value="F:identical protein binding"/>
    <property type="evidence" value="ECO:0007669"/>
    <property type="project" value="TreeGrafter"/>
</dbReference>
<dbReference type="Gene3D" id="3.90.1150.10">
    <property type="entry name" value="Aspartate Aminotransferase, domain 1"/>
    <property type="match status" value="1"/>
</dbReference>
<organism evidence="6 7">
    <name type="scientific">Eiseniibacteriota bacterium</name>
    <dbReference type="NCBI Taxonomy" id="2212470"/>
    <lineage>
        <taxon>Bacteria</taxon>
        <taxon>Candidatus Eiseniibacteriota</taxon>
    </lineage>
</organism>
<dbReference type="EMBL" id="JAGQHS010000036">
    <property type="protein sequence ID" value="MCA9755918.1"/>
    <property type="molecule type" value="Genomic_DNA"/>
</dbReference>
<keyword evidence="3" id="KW-0808">Transferase</keyword>
<dbReference type="InterPro" id="IPR015424">
    <property type="entry name" value="PyrdxlP-dep_Trfase"/>
</dbReference>
<name>A0A956SF31_UNCEI</name>
<evidence type="ECO:0000256" key="1">
    <source>
        <dbReference type="ARBA" id="ARBA00001933"/>
    </source>
</evidence>
<dbReference type="InterPro" id="IPR050103">
    <property type="entry name" value="Class-III_PLP-dep_AT"/>
</dbReference>
<dbReference type="Proteomes" id="UP000739538">
    <property type="component" value="Unassembled WGS sequence"/>
</dbReference>
<proteinExistence type="inferred from homology"/>
<dbReference type="InterPro" id="IPR005814">
    <property type="entry name" value="Aminotrans_3"/>
</dbReference>
<comment type="similarity">
    <text evidence="5">Belongs to the class-III pyridoxal-phosphate-dependent aminotransferase family.</text>
</comment>
<reference evidence="6" key="1">
    <citation type="submission" date="2020-04" db="EMBL/GenBank/DDBJ databases">
        <authorList>
            <person name="Zhang T."/>
        </authorList>
    </citation>
    <scope>NUCLEOTIDE SEQUENCE</scope>
    <source>
        <strain evidence="6">HKST-UBA02</strain>
    </source>
</reference>
<evidence type="ECO:0000256" key="2">
    <source>
        <dbReference type="ARBA" id="ARBA00022576"/>
    </source>
</evidence>
<evidence type="ECO:0000256" key="4">
    <source>
        <dbReference type="ARBA" id="ARBA00022898"/>
    </source>
</evidence>
<evidence type="ECO:0000313" key="7">
    <source>
        <dbReference type="Proteomes" id="UP000739538"/>
    </source>
</evidence>
<dbReference type="Pfam" id="PF00202">
    <property type="entry name" value="Aminotran_3"/>
    <property type="match status" value="1"/>
</dbReference>
<dbReference type="InterPro" id="IPR015422">
    <property type="entry name" value="PyrdxlP-dep_Trfase_small"/>
</dbReference>
<dbReference type="PANTHER" id="PTHR11986:SF79">
    <property type="entry name" value="ACETYLORNITHINE AMINOTRANSFERASE, MITOCHONDRIAL"/>
    <property type="match status" value="1"/>
</dbReference>
<reference evidence="6" key="2">
    <citation type="journal article" date="2021" name="Microbiome">
        <title>Successional dynamics and alternative stable states in a saline activated sludge microbial community over 9 years.</title>
        <authorList>
            <person name="Wang Y."/>
            <person name="Ye J."/>
            <person name="Ju F."/>
            <person name="Liu L."/>
            <person name="Boyd J.A."/>
            <person name="Deng Y."/>
            <person name="Parks D.H."/>
            <person name="Jiang X."/>
            <person name="Yin X."/>
            <person name="Woodcroft B.J."/>
            <person name="Tyson G.W."/>
            <person name="Hugenholtz P."/>
            <person name="Polz M.F."/>
            <person name="Zhang T."/>
        </authorList>
    </citation>
    <scope>NUCLEOTIDE SEQUENCE</scope>
    <source>
        <strain evidence="6">HKST-UBA02</strain>
    </source>
</reference>
<dbReference type="AlphaFoldDB" id="A0A956SF31"/>
<gene>
    <name evidence="6" type="ORF">KDA27_08965</name>
</gene>
<dbReference type="Gene3D" id="3.40.640.10">
    <property type="entry name" value="Type I PLP-dependent aspartate aminotransferase-like (Major domain)"/>
    <property type="match status" value="1"/>
</dbReference>
<evidence type="ECO:0000313" key="6">
    <source>
        <dbReference type="EMBL" id="MCA9755918.1"/>
    </source>
</evidence>
<dbReference type="GO" id="GO:0008483">
    <property type="term" value="F:transaminase activity"/>
    <property type="evidence" value="ECO:0007669"/>
    <property type="project" value="UniProtKB-KW"/>
</dbReference>
<comment type="cofactor">
    <cofactor evidence="1">
        <name>pyridoxal 5'-phosphate</name>
        <dbReference type="ChEBI" id="CHEBI:597326"/>
    </cofactor>
</comment>
<dbReference type="PANTHER" id="PTHR11986">
    <property type="entry name" value="AMINOTRANSFERASE CLASS III"/>
    <property type="match status" value="1"/>
</dbReference>
<keyword evidence="2 6" id="KW-0032">Aminotransferase</keyword>